<evidence type="ECO:0000256" key="2">
    <source>
        <dbReference type="ARBA" id="ARBA00022840"/>
    </source>
</evidence>
<keyword evidence="4" id="KW-1185">Reference proteome</keyword>
<gene>
    <name evidence="3" type="ORF">M0R45_027487</name>
</gene>
<dbReference type="AlphaFoldDB" id="A0AAW1X4D6"/>
<dbReference type="Proteomes" id="UP001457282">
    <property type="component" value="Unassembled WGS sequence"/>
</dbReference>
<dbReference type="PANTHER" id="PTHR19375">
    <property type="entry name" value="HEAT SHOCK PROTEIN 70KDA"/>
    <property type="match status" value="1"/>
</dbReference>
<dbReference type="InterPro" id="IPR029047">
    <property type="entry name" value="HSP70_peptide-bd_sf"/>
</dbReference>
<proteinExistence type="predicted"/>
<dbReference type="GO" id="GO:0005524">
    <property type="term" value="F:ATP binding"/>
    <property type="evidence" value="ECO:0007669"/>
    <property type="project" value="UniProtKB-KW"/>
</dbReference>
<keyword evidence="1" id="KW-0547">Nucleotide-binding</keyword>
<dbReference type="SUPFAM" id="SSF100920">
    <property type="entry name" value="Heat shock protein 70kD (HSP70), peptide-binding domain"/>
    <property type="match status" value="1"/>
</dbReference>
<evidence type="ECO:0000256" key="1">
    <source>
        <dbReference type="ARBA" id="ARBA00022741"/>
    </source>
</evidence>
<accession>A0AAW1X4D6</accession>
<protein>
    <recommendedName>
        <fullName evidence="5">Heat shock protein 70</fullName>
    </recommendedName>
</protein>
<dbReference type="EMBL" id="JBEDUW010000005">
    <property type="protein sequence ID" value="KAK9930450.1"/>
    <property type="molecule type" value="Genomic_DNA"/>
</dbReference>
<name>A0AAW1X4D6_RUBAR</name>
<reference evidence="3 4" key="1">
    <citation type="journal article" date="2023" name="G3 (Bethesda)">
        <title>A chromosome-length genome assembly and annotation of blackberry (Rubus argutus, cv. 'Hillquist').</title>
        <authorList>
            <person name="Bruna T."/>
            <person name="Aryal R."/>
            <person name="Dudchenko O."/>
            <person name="Sargent D.J."/>
            <person name="Mead D."/>
            <person name="Buti M."/>
            <person name="Cavallini A."/>
            <person name="Hytonen T."/>
            <person name="Andres J."/>
            <person name="Pham M."/>
            <person name="Weisz D."/>
            <person name="Mascagni F."/>
            <person name="Usai G."/>
            <person name="Natali L."/>
            <person name="Bassil N."/>
            <person name="Fernandez G.E."/>
            <person name="Lomsadze A."/>
            <person name="Armour M."/>
            <person name="Olukolu B."/>
            <person name="Poorten T."/>
            <person name="Britton C."/>
            <person name="Davik J."/>
            <person name="Ashrafi H."/>
            <person name="Aiden E.L."/>
            <person name="Borodovsky M."/>
            <person name="Worthington M."/>
        </authorList>
    </citation>
    <scope>NUCLEOTIDE SEQUENCE [LARGE SCALE GENOMIC DNA]</scope>
    <source>
        <strain evidence="3">PI 553951</strain>
    </source>
</reference>
<dbReference type="Gene3D" id="2.60.34.10">
    <property type="entry name" value="Substrate Binding Domain Of DNAk, Chain A, domain 1"/>
    <property type="match status" value="1"/>
</dbReference>
<evidence type="ECO:0000313" key="3">
    <source>
        <dbReference type="EMBL" id="KAK9930450.1"/>
    </source>
</evidence>
<keyword evidence="2" id="KW-0067">ATP-binding</keyword>
<sequence>MSRTEKGHAIGIDLAGGKKLCQSINPDEAVAYGAAAILSRKENGKLQDLTLLDATPITRGGDNHVNARFSIYEGESETILENNFLGDYRLCDIPPTPKGFPNFDVCFSIDASGILSVPAEDKSTGKNNGITINSNRKTFKGMEKMN</sequence>
<comment type="caution">
    <text evidence="3">The sequence shown here is derived from an EMBL/GenBank/DDBJ whole genome shotgun (WGS) entry which is preliminary data.</text>
</comment>
<evidence type="ECO:0000313" key="4">
    <source>
        <dbReference type="Proteomes" id="UP001457282"/>
    </source>
</evidence>
<dbReference type="Pfam" id="PF00012">
    <property type="entry name" value="HSP70"/>
    <property type="match status" value="2"/>
</dbReference>
<dbReference type="GO" id="GO:0140662">
    <property type="term" value="F:ATP-dependent protein folding chaperone"/>
    <property type="evidence" value="ECO:0007669"/>
    <property type="project" value="InterPro"/>
</dbReference>
<evidence type="ECO:0008006" key="5">
    <source>
        <dbReference type="Google" id="ProtNLM"/>
    </source>
</evidence>
<dbReference type="InterPro" id="IPR013126">
    <property type="entry name" value="Hsp_70_fam"/>
</dbReference>
<organism evidence="3 4">
    <name type="scientific">Rubus argutus</name>
    <name type="common">Southern blackberry</name>
    <dbReference type="NCBI Taxonomy" id="59490"/>
    <lineage>
        <taxon>Eukaryota</taxon>
        <taxon>Viridiplantae</taxon>
        <taxon>Streptophyta</taxon>
        <taxon>Embryophyta</taxon>
        <taxon>Tracheophyta</taxon>
        <taxon>Spermatophyta</taxon>
        <taxon>Magnoliopsida</taxon>
        <taxon>eudicotyledons</taxon>
        <taxon>Gunneridae</taxon>
        <taxon>Pentapetalae</taxon>
        <taxon>rosids</taxon>
        <taxon>fabids</taxon>
        <taxon>Rosales</taxon>
        <taxon>Rosaceae</taxon>
        <taxon>Rosoideae</taxon>
        <taxon>Rosoideae incertae sedis</taxon>
        <taxon>Rubus</taxon>
    </lineage>
</organism>